<name>A0ABD0NQN8_CIRMR</name>
<dbReference type="EMBL" id="JAMKFB020000020">
    <property type="protein sequence ID" value="KAL0164139.1"/>
    <property type="molecule type" value="Genomic_DNA"/>
</dbReference>
<protein>
    <submittedName>
        <fullName evidence="1">Uncharacterized protein</fullName>
    </submittedName>
</protein>
<dbReference type="Proteomes" id="UP001529510">
    <property type="component" value="Unassembled WGS sequence"/>
</dbReference>
<proteinExistence type="predicted"/>
<comment type="caution">
    <text evidence="1">The sequence shown here is derived from an EMBL/GenBank/DDBJ whole genome shotgun (WGS) entry which is preliminary data.</text>
</comment>
<feature type="non-terminal residue" evidence="1">
    <location>
        <position position="75"/>
    </location>
</feature>
<feature type="non-terminal residue" evidence="1">
    <location>
        <position position="1"/>
    </location>
</feature>
<keyword evidence="2" id="KW-1185">Reference proteome</keyword>
<dbReference type="AlphaFoldDB" id="A0ABD0NQN8"/>
<reference evidence="1 2" key="1">
    <citation type="submission" date="2024-05" db="EMBL/GenBank/DDBJ databases">
        <title>Genome sequencing and assembly of Indian major carp, Cirrhinus mrigala (Hamilton, 1822).</title>
        <authorList>
            <person name="Mohindra V."/>
            <person name="Chowdhury L.M."/>
            <person name="Lal K."/>
            <person name="Jena J.K."/>
        </authorList>
    </citation>
    <scope>NUCLEOTIDE SEQUENCE [LARGE SCALE GENOMIC DNA]</scope>
    <source>
        <strain evidence="1">CM1030</strain>
        <tissue evidence="1">Blood</tissue>
    </source>
</reference>
<organism evidence="1 2">
    <name type="scientific">Cirrhinus mrigala</name>
    <name type="common">Mrigala</name>
    <dbReference type="NCBI Taxonomy" id="683832"/>
    <lineage>
        <taxon>Eukaryota</taxon>
        <taxon>Metazoa</taxon>
        <taxon>Chordata</taxon>
        <taxon>Craniata</taxon>
        <taxon>Vertebrata</taxon>
        <taxon>Euteleostomi</taxon>
        <taxon>Actinopterygii</taxon>
        <taxon>Neopterygii</taxon>
        <taxon>Teleostei</taxon>
        <taxon>Ostariophysi</taxon>
        <taxon>Cypriniformes</taxon>
        <taxon>Cyprinidae</taxon>
        <taxon>Labeoninae</taxon>
        <taxon>Labeonini</taxon>
        <taxon>Cirrhinus</taxon>
    </lineage>
</organism>
<gene>
    <name evidence="1" type="ORF">M9458_039892</name>
</gene>
<evidence type="ECO:0000313" key="2">
    <source>
        <dbReference type="Proteomes" id="UP001529510"/>
    </source>
</evidence>
<sequence length="75" mass="8545">LSTFRPPSVPSLASSTKRPVSVHEEALLRQLNPKQQLKEDICRLWVYELWLSISRNSSCCTSRLGTKLTCLDSIR</sequence>
<evidence type="ECO:0000313" key="1">
    <source>
        <dbReference type="EMBL" id="KAL0164139.1"/>
    </source>
</evidence>
<accession>A0ABD0NQN8</accession>